<evidence type="ECO:0000313" key="2">
    <source>
        <dbReference type="EMBL" id="KAK7257116.1"/>
    </source>
</evidence>
<dbReference type="AlphaFoldDB" id="A0AAN9EIZ0"/>
<dbReference type="EMBL" id="JAYWIO010000006">
    <property type="protein sequence ID" value="KAK7257116.1"/>
    <property type="molecule type" value="Genomic_DNA"/>
</dbReference>
<accession>A0AAN9EIZ0</accession>
<reference evidence="2 3" key="1">
    <citation type="submission" date="2024-01" db="EMBL/GenBank/DDBJ databases">
        <title>The genomes of 5 underutilized Papilionoideae crops provide insights into root nodulation and disease resistanc.</title>
        <authorList>
            <person name="Yuan L."/>
        </authorList>
    </citation>
    <scope>NUCLEOTIDE SEQUENCE [LARGE SCALE GENOMIC DNA]</scope>
    <source>
        <strain evidence="2">ZHUSHIDOU_FW_LH</strain>
        <tissue evidence="2">Leaf</tissue>
    </source>
</reference>
<name>A0AAN9EIZ0_CROPI</name>
<keyword evidence="3" id="KW-1185">Reference proteome</keyword>
<sequence length="71" mass="7718">MDHQGFIFTGDSSGYPKGTTEPPDRGKVDDRGNKKWASFRDACLGKESKVAQPEVSLKSTRWVAGGDTIAM</sequence>
<protein>
    <submittedName>
        <fullName evidence="2">Uncharacterized protein</fullName>
    </submittedName>
</protein>
<evidence type="ECO:0000256" key="1">
    <source>
        <dbReference type="SAM" id="MobiDB-lite"/>
    </source>
</evidence>
<organism evidence="2 3">
    <name type="scientific">Crotalaria pallida</name>
    <name type="common">Smooth rattlebox</name>
    <name type="synonym">Crotalaria striata</name>
    <dbReference type="NCBI Taxonomy" id="3830"/>
    <lineage>
        <taxon>Eukaryota</taxon>
        <taxon>Viridiplantae</taxon>
        <taxon>Streptophyta</taxon>
        <taxon>Embryophyta</taxon>
        <taxon>Tracheophyta</taxon>
        <taxon>Spermatophyta</taxon>
        <taxon>Magnoliopsida</taxon>
        <taxon>eudicotyledons</taxon>
        <taxon>Gunneridae</taxon>
        <taxon>Pentapetalae</taxon>
        <taxon>rosids</taxon>
        <taxon>fabids</taxon>
        <taxon>Fabales</taxon>
        <taxon>Fabaceae</taxon>
        <taxon>Papilionoideae</taxon>
        <taxon>50 kb inversion clade</taxon>
        <taxon>genistoids sensu lato</taxon>
        <taxon>core genistoids</taxon>
        <taxon>Crotalarieae</taxon>
        <taxon>Crotalaria</taxon>
    </lineage>
</organism>
<evidence type="ECO:0000313" key="3">
    <source>
        <dbReference type="Proteomes" id="UP001372338"/>
    </source>
</evidence>
<feature type="compositionally biased region" description="Basic and acidic residues" evidence="1">
    <location>
        <begin position="22"/>
        <end position="33"/>
    </location>
</feature>
<proteinExistence type="predicted"/>
<comment type="caution">
    <text evidence="2">The sequence shown here is derived from an EMBL/GenBank/DDBJ whole genome shotgun (WGS) entry which is preliminary data.</text>
</comment>
<feature type="region of interest" description="Disordered" evidence="1">
    <location>
        <begin position="1"/>
        <end position="33"/>
    </location>
</feature>
<gene>
    <name evidence="2" type="ORF">RIF29_30846</name>
</gene>
<dbReference type="Proteomes" id="UP001372338">
    <property type="component" value="Unassembled WGS sequence"/>
</dbReference>